<dbReference type="RefSeq" id="WP_278430915.1">
    <property type="nucleotide sequence ID" value="NZ_DPSM01000015.1"/>
</dbReference>
<dbReference type="FunFam" id="2.60.40.10:FF:000458">
    <property type="entry name" value="Molecular chaperone FimC"/>
    <property type="match status" value="1"/>
</dbReference>
<name>A0A9C7V799_9GAMM</name>
<evidence type="ECO:0000313" key="11">
    <source>
        <dbReference type="EMBL" id="HCK00047.1"/>
    </source>
</evidence>
<proteinExistence type="inferred from homology"/>
<evidence type="ECO:0000259" key="10">
    <source>
        <dbReference type="Pfam" id="PF02753"/>
    </source>
</evidence>
<dbReference type="Proteomes" id="UP000262210">
    <property type="component" value="Unassembled WGS sequence"/>
</dbReference>
<dbReference type="AlphaFoldDB" id="A0A9C7V799"/>
<keyword evidence="6 7" id="KW-0143">Chaperone</keyword>
<comment type="similarity">
    <text evidence="2 7">Belongs to the periplasmic pilus chaperone family.</text>
</comment>
<dbReference type="InterPro" id="IPR008962">
    <property type="entry name" value="PapD-like_sf"/>
</dbReference>
<dbReference type="PRINTS" id="PR00969">
    <property type="entry name" value="CHAPERONPILI"/>
</dbReference>
<feature type="signal peptide" evidence="8">
    <location>
        <begin position="1"/>
        <end position="24"/>
    </location>
</feature>
<dbReference type="Pfam" id="PF02753">
    <property type="entry name" value="PapD_C"/>
    <property type="match status" value="1"/>
</dbReference>
<sequence>MKANYLMLFPAALAALIAAGQASAAVALDRTRVIVDGGTVATTLNIRNESKNLPYLAQGWIEDANGKKIQSPLMVVPPLQRLEADSRGQLKVQPLPAVAGLPQDRESLFYFNLREVPPKSDKANTLQLALQTRIKLFYRPQGLAIDSKAPAPQLQVQLKKQGDSYVAVNPTPYYVTLAAAGKSKSHNIDKFEPVMLAPKSEQALKVSVAQVGNAPVLTYINDYGGRPQLQFTCQAQQCTAKELK</sequence>
<dbReference type="Gene3D" id="2.60.40.10">
    <property type="entry name" value="Immunoglobulins"/>
    <property type="match status" value="2"/>
</dbReference>
<keyword evidence="5" id="KW-0574">Periplasm</keyword>
<dbReference type="InterPro" id="IPR016147">
    <property type="entry name" value="Pili_assmbl_chaperone_N"/>
</dbReference>
<evidence type="ECO:0000256" key="8">
    <source>
        <dbReference type="SAM" id="SignalP"/>
    </source>
</evidence>
<dbReference type="PANTHER" id="PTHR30251:SF6">
    <property type="entry name" value="FIMBRIAL CHAPERONE YFCS-RELATED"/>
    <property type="match status" value="1"/>
</dbReference>
<dbReference type="InterPro" id="IPR016148">
    <property type="entry name" value="Pili_assmbl_chaperone_C"/>
</dbReference>
<keyword evidence="4 8" id="KW-0732">Signal</keyword>
<evidence type="ECO:0000256" key="6">
    <source>
        <dbReference type="ARBA" id="ARBA00023186"/>
    </source>
</evidence>
<reference evidence="11 12" key="1">
    <citation type="journal article" date="2018" name="Nat. Biotechnol.">
        <title>A standardized bacterial taxonomy based on genome phylogeny substantially revises the tree of life.</title>
        <authorList>
            <person name="Parks D.H."/>
            <person name="Chuvochina M."/>
            <person name="Waite D.W."/>
            <person name="Rinke C."/>
            <person name="Skarshewski A."/>
            <person name="Chaumeil P.A."/>
            <person name="Hugenholtz P."/>
        </authorList>
    </citation>
    <scope>NUCLEOTIDE SEQUENCE [LARGE SCALE GENOMIC DNA]</scope>
    <source>
        <strain evidence="11">UBA11264</strain>
    </source>
</reference>
<feature type="chain" id="PRO_5039040778" evidence="8">
    <location>
        <begin position="25"/>
        <end position="244"/>
    </location>
</feature>
<evidence type="ECO:0000256" key="1">
    <source>
        <dbReference type="ARBA" id="ARBA00004418"/>
    </source>
</evidence>
<keyword evidence="3" id="KW-1029">Fimbrium biogenesis</keyword>
<evidence type="ECO:0000256" key="4">
    <source>
        <dbReference type="ARBA" id="ARBA00022729"/>
    </source>
</evidence>
<dbReference type="InterPro" id="IPR001829">
    <property type="entry name" value="Pili_assmbl_chaperone_bac"/>
</dbReference>
<dbReference type="GO" id="GO:0030288">
    <property type="term" value="C:outer membrane-bounded periplasmic space"/>
    <property type="evidence" value="ECO:0007669"/>
    <property type="project" value="InterPro"/>
</dbReference>
<comment type="caution">
    <text evidence="11">The sequence shown here is derived from an EMBL/GenBank/DDBJ whole genome shotgun (WGS) entry which is preliminary data.</text>
</comment>
<dbReference type="GO" id="GO:0071555">
    <property type="term" value="P:cell wall organization"/>
    <property type="evidence" value="ECO:0007669"/>
    <property type="project" value="InterPro"/>
</dbReference>
<feature type="domain" description="Pili assembly chaperone N-terminal" evidence="9">
    <location>
        <begin position="26"/>
        <end position="143"/>
    </location>
</feature>
<gene>
    <name evidence="11" type="ORF">DHV72_08470</name>
</gene>
<evidence type="ECO:0000256" key="3">
    <source>
        <dbReference type="ARBA" id="ARBA00022558"/>
    </source>
</evidence>
<dbReference type="PANTHER" id="PTHR30251">
    <property type="entry name" value="PILUS ASSEMBLY CHAPERONE"/>
    <property type="match status" value="1"/>
</dbReference>
<evidence type="ECO:0000256" key="7">
    <source>
        <dbReference type="RuleBase" id="RU003918"/>
    </source>
</evidence>
<organism evidence="11 12">
    <name type="scientific">Serratia grimesii</name>
    <dbReference type="NCBI Taxonomy" id="82995"/>
    <lineage>
        <taxon>Bacteria</taxon>
        <taxon>Pseudomonadati</taxon>
        <taxon>Pseudomonadota</taxon>
        <taxon>Gammaproteobacteria</taxon>
        <taxon>Enterobacterales</taxon>
        <taxon>Yersiniaceae</taxon>
        <taxon>Serratia</taxon>
    </lineage>
</organism>
<dbReference type="EMBL" id="DPSM01000015">
    <property type="protein sequence ID" value="HCK00047.1"/>
    <property type="molecule type" value="Genomic_DNA"/>
</dbReference>
<dbReference type="PROSITE" id="PS00635">
    <property type="entry name" value="PILI_CHAPERONE"/>
    <property type="match status" value="1"/>
</dbReference>
<dbReference type="SUPFAM" id="SSF49584">
    <property type="entry name" value="Periplasmic chaperone C-domain"/>
    <property type="match status" value="1"/>
</dbReference>
<feature type="domain" description="Pili assembly chaperone C-terminal" evidence="10">
    <location>
        <begin position="168"/>
        <end position="226"/>
    </location>
</feature>
<evidence type="ECO:0000256" key="2">
    <source>
        <dbReference type="ARBA" id="ARBA00007399"/>
    </source>
</evidence>
<dbReference type="InterPro" id="IPR050643">
    <property type="entry name" value="Periplasmic_pilus_chap"/>
</dbReference>
<evidence type="ECO:0000259" key="9">
    <source>
        <dbReference type="Pfam" id="PF00345"/>
    </source>
</evidence>
<dbReference type="InterPro" id="IPR036316">
    <property type="entry name" value="Pili_assmbl_chap_C_dom_sf"/>
</dbReference>
<evidence type="ECO:0000313" key="12">
    <source>
        <dbReference type="Proteomes" id="UP000262210"/>
    </source>
</evidence>
<accession>A0A9C7V799</accession>
<comment type="subcellular location">
    <subcellularLocation>
        <location evidence="1 7">Periplasm</location>
    </subcellularLocation>
</comment>
<dbReference type="Pfam" id="PF00345">
    <property type="entry name" value="PapD_N"/>
    <property type="match status" value="1"/>
</dbReference>
<protein>
    <submittedName>
        <fullName evidence="11">Molecular chaperone</fullName>
    </submittedName>
</protein>
<dbReference type="InterPro" id="IPR013783">
    <property type="entry name" value="Ig-like_fold"/>
</dbReference>
<dbReference type="SUPFAM" id="SSF49354">
    <property type="entry name" value="PapD-like"/>
    <property type="match status" value="1"/>
</dbReference>
<dbReference type="InterPro" id="IPR018046">
    <property type="entry name" value="Pili_assmbl_chaperone_CS"/>
</dbReference>
<evidence type="ECO:0000256" key="5">
    <source>
        <dbReference type="ARBA" id="ARBA00022764"/>
    </source>
</evidence>